<sequence length="43" mass="5192">MDLAIRYILENKPNKTVYNNLDSLKVVLVKYWEEISEDELQTY</sequence>
<organism evidence="1 2">
    <name type="scientific">Heterorhabditis bacteriophora</name>
    <name type="common">Entomopathogenic nematode worm</name>
    <dbReference type="NCBI Taxonomy" id="37862"/>
    <lineage>
        <taxon>Eukaryota</taxon>
        <taxon>Metazoa</taxon>
        <taxon>Ecdysozoa</taxon>
        <taxon>Nematoda</taxon>
        <taxon>Chromadorea</taxon>
        <taxon>Rhabditida</taxon>
        <taxon>Rhabditina</taxon>
        <taxon>Rhabditomorpha</taxon>
        <taxon>Strongyloidea</taxon>
        <taxon>Heterorhabditidae</taxon>
        <taxon>Heterorhabditis</taxon>
    </lineage>
</organism>
<dbReference type="Proteomes" id="UP000095283">
    <property type="component" value="Unplaced"/>
</dbReference>
<evidence type="ECO:0000313" key="2">
    <source>
        <dbReference type="WBParaSite" id="Hba_00270"/>
    </source>
</evidence>
<proteinExistence type="predicted"/>
<dbReference type="WBParaSite" id="Hba_00270">
    <property type="protein sequence ID" value="Hba_00270"/>
    <property type="gene ID" value="Hba_00270"/>
</dbReference>
<evidence type="ECO:0000313" key="1">
    <source>
        <dbReference type="Proteomes" id="UP000095283"/>
    </source>
</evidence>
<accession>A0A1I7W6K9</accession>
<keyword evidence="1" id="KW-1185">Reference proteome</keyword>
<dbReference type="AlphaFoldDB" id="A0A1I7W6K9"/>
<reference evidence="2" key="1">
    <citation type="submission" date="2016-11" db="UniProtKB">
        <authorList>
            <consortium name="WormBaseParasite"/>
        </authorList>
    </citation>
    <scope>IDENTIFICATION</scope>
</reference>
<name>A0A1I7W6K9_HETBA</name>
<protein>
    <submittedName>
        <fullName evidence="2">Phage protein</fullName>
    </submittedName>
</protein>